<dbReference type="EMBL" id="BGPR01000216">
    <property type="protein sequence ID" value="GBM05638.1"/>
    <property type="molecule type" value="Genomic_DNA"/>
</dbReference>
<evidence type="ECO:0000313" key="2">
    <source>
        <dbReference type="Proteomes" id="UP000499080"/>
    </source>
</evidence>
<dbReference type="AlphaFoldDB" id="A0A4Y2CPK0"/>
<reference evidence="1 2" key="1">
    <citation type="journal article" date="2019" name="Sci. Rep.">
        <title>Orb-weaving spider Araneus ventricosus genome elucidates the spidroin gene catalogue.</title>
        <authorList>
            <person name="Kono N."/>
            <person name="Nakamura H."/>
            <person name="Ohtoshi R."/>
            <person name="Moran D.A.P."/>
            <person name="Shinohara A."/>
            <person name="Yoshida Y."/>
            <person name="Fujiwara M."/>
            <person name="Mori M."/>
            <person name="Tomita M."/>
            <person name="Arakawa K."/>
        </authorList>
    </citation>
    <scope>NUCLEOTIDE SEQUENCE [LARGE SCALE GENOMIC DNA]</scope>
</reference>
<keyword evidence="2" id="KW-1185">Reference proteome</keyword>
<accession>A0A4Y2CPK0</accession>
<gene>
    <name evidence="1" type="ORF">AVEN_202265_1</name>
</gene>
<organism evidence="1 2">
    <name type="scientific">Araneus ventricosus</name>
    <name type="common">Orbweaver spider</name>
    <name type="synonym">Epeira ventricosa</name>
    <dbReference type="NCBI Taxonomy" id="182803"/>
    <lineage>
        <taxon>Eukaryota</taxon>
        <taxon>Metazoa</taxon>
        <taxon>Ecdysozoa</taxon>
        <taxon>Arthropoda</taxon>
        <taxon>Chelicerata</taxon>
        <taxon>Arachnida</taxon>
        <taxon>Araneae</taxon>
        <taxon>Araneomorphae</taxon>
        <taxon>Entelegynae</taxon>
        <taxon>Araneoidea</taxon>
        <taxon>Araneidae</taxon>
        <taxon>Araneus</taxon>
    </lineage>
</organism>
<dbReference type="Proteomes" id="UP000499080">
    <property type="component" value="Unassembled WGS sequence"/>
</dbReference>
<sequence>MILSEGKFTKDNLANAKYSCRVLDIREDLAIPGDIQPLLKPRNLLEVINVDVKLHLVETIHRKRDVAPSILRSLALETIATRYPATDWLHIFTDGSQFDCHFNVAAGVFSDLFSFNAPADFIGTAFDVEVVVMRIALKQLLTIHCKFENAVLLSDSQAAIQSISLFEFPLTPEISHCQEL</sequence>
<dbReference type="OrthoDB" id="6437732at2759"/>
<comment type="caution">
    <text evidence="1">The sequence shown here is derived from an EMBL/GenBank/DDBJ whole genome shotgun (WGS) entry which is preliminary data.</text>
</comment>
<proteinExistence type="predicted"/>
<protein>
    <submittedName>
        <fullName evidence="1">Uncharacterized protein</fullName>
    </submittedName>
</protein>
<name>A0A4Y2CPK0_ARAVE</name>
<evidence type="ECO:0000313" key="1">
    <source>
        <dbReference type="EMBL" id="GBM05638.1"/>
    </source>
</evidence>